<reference evidence="2" key="1">
    <citation type="journal article" date="2022" name="Mol. Ecol. Resour.">
        <title>The genomes of chicory, endive, great burdock and yacon provide insights into Asteraceae palaeo-polyploidization history and plant inulin production.</title>
        <authorList>
            <person name="Fan W."/>
            <person name="Wang S."/>
            <person name="Wang H."/>
            <person name="Wang A."/>
            <person name="Jiang F."/>
            <person name="Liu H."/>
            <person name="Zhao H."/>
            <person name="Xu D."/>
            <person name="Zhang Y."/>
        </authorList>
    </citation>
    <scope>NUCLEOTIDE SEQUENCE [LARGE SCALE GENOMIC DNA]</scope>
    <source>
        <strain evidence="2">cv. Yunnan</strain>
    </source>
</reference>
<comment type="caution">
    <text evidence="1">The sequence shown here is derived from an EMBL/GenBank/DDBJ whole genome shotgun (WGS) entry which is preliminary data.</text>
</comment>
<dbReference type="EMBL" id="CM042024">
    <property type="protein sequence ID" value="KAI3811008.1"/>
    <property type="molecule type" value="Genomic_DNA"/>
</dbReference>
<evidence type="ECO:0000313" key="2">
    <source>
        <dbReference type="Proteomes" id="UP001056120"/>
    </source>
</evidence>
<reference evidence="1 2" key="2">
    <citation type="journal article" date="2022" name="Mol. Ecol. Resour.">
        <title>The genomes of chicory, endive, great burdock and yacon provide insights into Asteraceae paleo-polyploidization history and plant inulin production.</title>
        <authorList>
            <person name="Fan W."/>
            <person name="Wang S."/>
            <person name="Wang H."/>
            <person name="Wang A."/>
            <person name="Jiang F."/>
            <person name="Liu H."/>
            <person name="Zhao H."/>
            <person name="Xu D."/>
            <person name="Zhang Y."/>
        </authorList>
    </citation>
    <scope>NUCLEOTIDE SEQUENCE [LARGE SCALE GENOMIC DNA]</scope>
    <source>
        <strain evidence="2">cv. Yunnan</strain>
        <tissue evidence="1">Leaves</tissue>
    </source>
</reference>
<evidence type="ECO:0000313" key="1">
    <source>
        <dbReference type="EMBL" id="KAI3811008.1"/>
    </source>
</evidence>
<keyword evidence="2" id="KW-1185">Reference proteome</keyword>
<dbReference type="Proteomes" id="UP001056120">
    <property type="component" value="Linkage Group LG07"/>
</dbReference>
<name>A0ACB9IU32_9ASTR</name>
<gene>
    <name evidence="1" type="ORF">L1987_20722</name>
</gene>
<proteinExistence type="predicted"/>
<protein>
    <submittedName>
        <fullName evidence="1">Uncharacterized protein</fullName>
    </submittedName>
</protein>
<sequence length="675" mass="75938">MSQNLNRYGSLICQKAQLFETTIRQFWCTATTTVVDNMEHIRATVHNQQVILSEATIRENVSEDWGIQINSGAQIIKNALPPLWRYIVHVFIHCLSIRKGGFDSASSMVASGVLGLIKGRDCNFSRLVFGQLKENLTGGVKEKFLVYPRFLQIIINHLHPNMQQDGHIFVFDHMTAKTLSYMKSSSKRTNRVIADIPLFGHILGEEEENVPDIDPQLLVESSSEEGEAEQGQGNQEQDIDADQQIEQDIEQPILEAPFIDQLLVNLEPVIEEQHAENIEEDVNDEVKENIIAEADSNEEQTEPHASSSMRLADSSSYYEKEEPLAKKIKTGLESLTSSSECLFDVPEHLTPSNSHTHIPPPSPQPSPLHTHVPTLPASPVPDPSPYVPIIKTLSLEKTISQQQQDFKALSDLVEQIKASMIKSSQQETPSAAQGETTSAGGPSSPAFVSNTQSALTVFTGQAAKTQDDVEVKIQETSADVVILDEEEIRSDHELNALLDEIDNFGFNNDYPMILATEDLHEENVRYFTEEGEEIQALSEDAQDEASVKVDLVHTEPTPTESTETTHTESTPNEPINAPKPNPDYPDPKRPWMRKLPVEWPPKYYEWFAEYQELKRPPVGWKYDNERGLYIVNRYKGGVEHFKTSHVFSSLPRYDLRALAKLQLQNHGKVNEARNF</sequence>
<accession>A0ACB9IU32</accession>
<organism evidence="1 2">
    <name type="scientific">Smallanthus sonchifolius</name>
    <dbReference type="NCBI Taxonomy" id="185202"/>
    <lineage>
        <taxon>Eukaryota</taxon>
        <taxon>Viridiplantae</taxon>
        <taxon>Streptophyta</taxon>
        <taxon>Embryophyta</taxon>
        <taxon>Tracheophyta</taxon>
        <taxon>Spermatophyta</taxon>
        <taxon>Magnoliopsida</taxon>
        <taxon>eudicotyledons</taxon>
        <taxon>Gunneridae</taxon>
        <taxon>Pentapetalae</taxon>
        <taxon>asterids</taxon>
        <taxon>campanulids</taxon>
        <taxon>Asterales</taxon>
        <taxon>Asteraceae</taxon>
        <taxon>Asteroideae</taxon>
        <taxon>Heliantheae alliance</taxon>
        <taxon>Millerieae</taxon>
        <taxon>Smallanthus</taxon>
    </lineage>
</organism>